<dbReference type="KEGG" id="hda:BB347_01975"/>
<dbReference type="RefSeq" id="WP_076578905.1">
    <property type="nucleotide sequence ID" value="NZ_CP019327.1"/>
</dbReference>
<dbReference type="Proteomes" id="UP000185687">
    <property type="component" value="Unassembled WGS sequence"/>
</dbReference>
<dbReference type="EMBL" id="CP019327">
    <property type="protein sequence ID" value="APX95478.1"/>
    <property type="molecule type" value="Genomic_DNA"/>
</dbReference>
<accession>A0A1N6Z2Z7</accession>
<dbReference type="Gene3D" id="2.50.20.10">
    <property type="entry name" value="Lipoprotein localisation LolA/LolB/LppX"/>
    <property type="match status" value="1"/>
</dbReference>
<keyword evidence="2" id="KW-0449">Lipoprotein</keyword>
<sequence length="248" mass="27552">MPRTDRVSTVVVVVVLAVTVVGAGCVSFSGSDSLESEFPDDVESAEPPETMSATLEVEIELEGERETISEPVWIADDGTSQIGDLDDGSDFLRVDDGNSVWYYDAENETSTTRDSDATAHTYFSFVYDEQSRYVEEYELTDVEETTSDGYDAFRAGFDPPSNETIERSIGVAVGDTEYILPLETSDVDGTYADSVELVTDDEYHFPLEYHVQDDDRSLEVSITYTDVTFDKELADDRFTFEPNNATTV</sequence>
<evidence type="ECO:0000313" key="4">
    <source>
        <dbReference type="Proteomes" id="UP000187321"/>
    </source>
</evidence>
<dbReference type="InterPro" id="IPR052944">
    <property type="entry name" value="Sporulation_related"/>
</dbReference>
<keyword evidence="3" id="KW-1185">Reference proteome</keyword>
<dbReference type="InterPro" id="IPR029046">
    <property type="entry name" value="LolA/LolB/LppX"/>
</dbReference>
<dbReference type="PANTHER" id="PTHR37507">
    <property type="entry name" value="SPORULATION PROTEIN YDCC"/>
    <property type="match status" value="1"/>
</dbReference>
<reference evidence="1 4" key="1">
    <citation type="submission" date="2017-01" db="EMBL/GenBank/DDBJ databases">
        <title>Complete genome sequence of Haloterrigena daqingensis type strain (JX313T).</title>
        <authorList>
            <person name="Shuang W."/>
        </authorList>
    </citation>
    <scope>NUCLEOTIDE SEQUENCE [LARGE SCALE GENOMIC DNA]</scope>
    <source>
        <strain evidence="1 4">JX313</strain>
    </source>
</reference>
<organism evidence="2 3">
    <name type="scientific">Natronorubrum daqingense</name>
    <dbReference type="NCBI Taxonomy" id="588898"/>
    <lineage>
        <taxon>Archaea</taxon>
        <taxon>Methanobacteriati</taxon>
        <taxon>Methanobacteriota</taxon>
        <taxon>Stenosarchaea group</taxon>
        <taxon>Halobacteria</taxon>
        <taxon>Halobacteriales</taxon>
        <taxon>Natrialbaceae</taxon>
        <taxon>Natronorubrum</taxon>
    </lineage>
</organism>
<dbReference type="Proteomes" id="UP000187321">
    <property type="component" value="Chromosome"/>
</dbReference>
<name>A0A1N6Z2Z7_9EURY</name>
<dbReference type="EMBL" id="FTNP01000001">
    <property type="protein sequence ID" value="SIR21218.1"/>
    <property type="molecule type" value="Genomic_DNA"/>
</dbReference>
<evidence type="ECO:0000313" key="1">
    <source>
        <dbReference type="EMBL" id="APX95478.1"/>
    </source>
</evidence>
<evidence type="ECO:0000313" key="3">
    <source>
        <dbReference type="Proteomes" id="UP000185687"/>
    </source>
</evidence>
<dbReference type="PROSITE" id="PS51257">
    <property type="entry name" value="PROKAR_LIPOPROTEIN"/>
    <property type="match status" value="1"/>
</dbReference>
<proteinExistence type="predicted"/>
<gene>
    <name evidence="1" type="ORF">BB347_01975</name>
    <name evidence="2" type="ORF">SAMN05421809_0659</name>
</gene>
<dbReference type="SUPFAM" id="SSF89392">
    <property type="entry name" value="Prokaryotic lipoproteins and lipoprotein localization factors"/>
    <property type="match status" value="1"/>
</dbReference>
<dbReference type="GeneID" id="30954672"/>
<reference evidence="2 3" key="2">
    <citation type="submission" date="2017-01" db="EMBL/GenBank/DDBJ databases">
        <authorList>
            <person name="Mah S.A."/>
            <person name="Swanson W.J."/>
            <person name="Moy G.W."/>
            <person name="Vacquier V.D."/>
        </authorList>
    </citation>
    <scope>NUCLEOTIDE SEQUENCE [LARGE SCALE GENOMIC DNA]</scope>
    <source>
        <strain evidence="2 3">CGMCC 1.8909</strain>
    </source>
</reference>
<protein>
    <submittedName>
        <fullName evidence="2">Outer membrane lipoprotein-sorting protein</fullName>
    </submittedName>
</protein>
<dbReference type="STRING" id="588898.BB347_01975"/>
<dbReference type="OrthoDB" id="137725at2157"/>
<evidence type="ECO:0000313" key="2">
    <source>
        <dbReference type="EMBL" id="SIR21218.1"/>
    </source>
</evidence>
<dbReference type="AlphaFoldDB" id="A0A1N6Z2Z7"/>
<dbReference type="PANTHER" id="PTHR37507:SF2">
    <property type="entry name" value="SPORULATION PROTEIN YDCC"/>
    <property type="match status" value="1"/>
</dbReference>